<protein>
    <submittedName>
        <fullName evidence="1">Uncharacterized protein</fullName>
    </submittedName>
</protein>
<reference evidence="1" key="2">
    <citation type="journal article" date="2015" name="Data Brief">
        <title>Shoot transcriptome of the giant reed, Arundo donax.</title>
        <authorList>
            <person name="Barrero R.A."/>
            <person name="Guerrero F.D."/>
            <person name="Moolhuijzen P."/>
            <person name="Goolsby J.A."/>
            <person name="Tidwell J."/>
            <person name="Bellgard S.E."/>
            <person name="Bellgard M.I."/>
        </authorList>
    </citation>
    <scope>NUCLEOTIDE SEQUENCE</scope>
    <source>
        <tissue evidence="1">Shoot tissue taken approximately 20 cm above the soil surface</tissue>
    </source>
</reference>
<name>A0A0A9FE36_ARUDO</name>
<accession>A0A0A9FE36</accession>
<organism evidence="1">
    <name type="scientific">Arundo donax</name>
    <name type="common">Giant reed</name>
    <name type="synonym">Donax arundinaceus</name>
    <dbReference type="NCBI Taxonomy" id="35708"/>
    <lineage>
        <taxon>Eukaryota</taxon>
        <taxon>Viridiplantae</taxon>
        <taxon>Streptophyta</taxon>
        <taxon>Embryophyta</taxon>
        <taxon>Tracheophyta</taxon>
        <taxon>Spermatophyta</taxon>
        <taxon>Magnoliopsida</taxon>
        <taxon>Liliopsida</taxon>
        <taxon>Poales</taxon>
        <taxon>Poaceae</taxon>
        <taxon>PACMAD clade</taxon>
        <taxon>Arundinoideae</taxon>
        <taxon>Arundineae</taxon>
        <taxon>Arundo</taxon>
    </lineage>
</organism>
<reference evidence="1" key="1">
    <citation type="submission" date="2014-09" db="EMBL/GenBank/DDBJ databases">
        <authorList>
            <person name="Magalhaes I.L.F."/>
            <person name="Oliveira U."/>
            <person name="Santos F.R."/>
            <person name="Vidigal T.H.D.A."/>
            <person name="Brescovit A.D."/>
            <person name="Santos A.J."/>
        </authorList>
    </citation>
    <scope>NUCLEOTIDE SEQUENCE</scope>
    <source>
        <tissue evidence="1">Shoot tissue taken approximately 20 cm above the soil surface</tissue>
    </source>
</reference>
<dbReference type="EMBL" id="GBRH01189500">
    <property type="protein sequence ID" value="JAE08396.1"/>
    <property type="molecule type" value="Transcribed_RNA"/>
</dbReference>
<sequence>MPLASPEP</sequence>
<evidence type="ECO:0000313" key="1">
    <source>
        <dbReference type="EMBL" id="JAE08396.1"/>
    </source>
</evidence>
<proteinExistence type="predicted"/>